<evidence type="ECO:0000313" key="1">
    <source>
        <dbReference type="EMBL" id="QEL18745.1"/>
    </source>
</evidence>
<accession>A0A5C1AJ96</accession>
<sequence length="66" mass="7511">MTGVAYESGRRRAEVDGHVVCFQRITGTVRRSVVPIWRTEAKDSIHARRLAKRWVEKGKLGKPAVH</sequence>
<dbReference type="Proteomes" id="UP000324974">
    <property type="component" value="Chromosome"/>
</dbReference>
<dbReference type="AlphaFoldDB" id="A0A5C1AJ96"/>
<dbReference type="EMBL" id="CP042425">
    <property type="protein sequence ID" value="QEL18745.1"/>
    <property type="molecule type" value="Genomic_DNA"/>
</dbReference>
<keyword evidence="2" id="KW-1185">Reference proteome</keyword>
<organism evidence="1 2">
    <name type="scientific">Limnoglobus roseus</name>
    <dbReference type="NCBI Taxonomy" id="2598579"/>
    <lineage>
        <taxon>Bacteria</taxon>
        <taxon>Pseudomonadati</taxon>
        <taxon>Planctomycetota</taxon>
        <taxon>Planctomycetia</taxon>
        <taxon>Gemmatales</taxon>
        <taxon>Gemmataceae</taxon>
        <taxon>Limnoglobus</taxon>
    </lineage>
</organism>
<gene>
    <name evidence="1" type="ORF">PX52LOC_05782</name>
</gene>
<evidence type="ECO:0000313" key="2">
    <source>
        <dbReference type="Proteomes" id="UP000324974"/>
    </source>
</evidence>
<protein>
    <submittedName>
        <fullName evidence="1">Uncharacterized protein</fullName>
    </submittedName>
</protein>
<dbReference type="KEGG" id="lrs:PX52LOC_05782"/>
<reference evidence="2" key="1">
    <citation type="submission" date="2019-08" db="EMBL/GenBank/DDBJ databases">
        <title>Limnoglobus roseus gen. nov., sp. nov., a novel freshwater planctomycete with a giant genome from the family Gemmataceae.</title>
        <authorList>
            <person name="Kulichevskaya I.S."/>
            <person name="Naumoff D.G."/>
            <person name="Miroshnikov K."/>
            <person name="Ivanova A."/>
            <person name="Philippov D.A."/>
            <person name="Hakobyan A."/>
            <person name="Rijpstra I.C."/>
            <person name="Sinninghe Damste J.S."/>
            <person name="Liesack W."/>
            <person name="Dedysh S.N."/>
        </authorList>
    </citation>
    <scope>NUCLEOTIDE SEQUENCE [LARGE SCALE GENOMIC DNA]</scope>
    <source>
        <strain evidence="2">PX52</strain>
    </source>
</reference>
<name>A0A5C1AJ96_9BACT</name>
<proteinExistence type="predicted"/>